<comment type="subcellular location">
    <subcellularLocation>
        <location evidence="1 14">Endoplasmic reticulum membrane</location>
        <topology evidence="1 14">Multi-pass membrane protein</topology>
    </subcellularLocation>
</comment>
<keyword evidence="8 14" id="KW-0256">Endoplasmic reticulum</keyword>
<keyword evidence="9 14" id="KW-1133">Transmembrane helix</keyword>
<proteinExistence type="inferred from homology"/>
<protein>
    <recommendedName>
        <fullName evidence="4 14">Dol-P-Man:Man(5)GlcNAc(2)-PP-Dol alpha-1,3-mannosyltransferase</fullName>
        <ecNumber evidence="3 14">2.4.1.258</ecNumber>
    </recommendedName>
    <alternativeName>
        <fullName evidence="14">Dol-P-Man-dependent alpha(1-3)-mannosyltransferase</fullName>
    </alternativeName>
</protein>
<keyword evidence="7 14" id="KW-0812">Transmembrane</keyword>
<feature type="transmembrane region" description="Helical" evidence="14">
    <location>
        <begin position="254"/>
        <end position="273"/>
    </location>
</feature>
<dbReference type="EMBL" id="JANBPK010001489">
    <property type="protein sequence ID" value="KAJ2922461.1"/>
    <property type="molecule type" value="Genomic_DNA"/>
</dbReference>
<evidence type="ECO:0000256" key="4">
    <source>
        <dbReference type="ARBA" id="ARBA00015561"/>
    </source>
</evidence>
<keyword evidence="16" id="KW-1185">Reference proteome</keyword>
<dbReference type="GO" id="GO:0005789">
    <property type="term" value="C:endoplasmic reticulum membrane"/>
    <property type="evidence" value="ECO:0007669"/>
    <property type="project" value="UniProtKB-SubCell"/>
</dbReference>
<dbReference type="GO" id="GO:0052925">
    <property type="term" value="F:dol-P-Man:Man(5)GlcNAc(2)-PP-Dol alpha-1,3-mannosyltransferase activity"/>
    <property type="evidence" value="ECO:0007669"/>
    <property type="project" value="UniProtKB-EC"/>
</dbReference>
<dbReference type="PANTHER" id="PTHR12646">
    <property type="entry name" value="NOT56 - RELATED"/>
    <property type="match status" value="1"/>
</dbReference>
<evidence type="ECO:0000256" key="7">
    <source>
        <dbReference type="ARBA" id="ARBA00022692"/>
    </source>
</evidence>
<keyword evidence="5 14" id="KW-0328">Glycosyltransferase</keyword>
<feature type="transmembrane region" description="Helical" evidence="14">
    <location>
        <begin position="132"/>
        <end position="157"/>
    </location>
</feature>
<evidence type="ECO:0000256" key="9">
    <source>
        <dbReference type="ARBA" id="ARBA00022989"/>
    </source>
</evidence>
<evidence type="ECO:0000256" key="11">
    <source>
        <dbReference type="ARBA" id="ARBA00044743"/>
    </source>
</evidence>
<comment type="similarity">
    <text evidence="13">Belongs to the glycosyltransferase ALG3 family.</text>
</comment>
<comment type="function">
    <text evidence="11 14">Dol-P-Man:Man(5)GlcNAc(2)-PP-Dol alpha-1,3-mannosyltransferase that operates in the biosynthetic pathway of dolichol-linked oligosaccharides, the glycan precursors employed in protein asparagine (N)-glycosylation. The assembly of dolichol-linked oligosaccharides begins on the cytosolic side of the endoplasmic reticulum membrane and finishes in its lumen. The sequential addition of sugars to dolichol pyrophosphate produces dolichol-linked oligosaccharides containing fourteen sugars, including two GlcNAcs, nine mannoses and three glucoses. Once assembled, the oligosaccharide is transferred from the lipid to nascent proteins by oligosaccharyltransferases. In the lumen of the endoplasmic reticulum, adds the first dolichyl beta-D-mannosyl phosphate derived mannose in an alpha-1,3 linkage to Man(5)GlcNAc(2)-PP-dolichol to produce Man(6)GlcNAc(2)-PP-dolichol.</text>
</comment>
<evidence type="ECO:0000256" key="2">
    <source>
        <dbReference type="ARBA" id="ARBA00004922"/>
    </source>
</evidence>
<evidence type="ECO:0000256" key="3">
    <source>
        <dbReference type="ARBA" id="ARBA00011964"/>
    </source>
</evidence>
<dbReference type="EC" id="2.4.1.258" evidence="3 14"/>
<evidence type="ECO:0000256" key="6">
    <source>
        <dbReference type="ARBA" id="ARBA00022679"/>
    </source>
</evidence>
<comment type="caution">
    <text evidence="15">The sequence shown here is derived from an EMBL/GenBank/DDBJ whole genome shotgun (WGS) entry which is preliminary data.</text>
</comment>
<keyword evidence="10 14" id="KW-0472">Membrane</keyword>
<sequence length="385" mass="43601">MLSSRSSLFPSFPVSVTVAGLLEQLLIDWTDTEIDWETYMIQTEVYMKGQHDYSKISGPTGPLVYPAGHVRIHHLLYELTDGGKNMELAQHIYGVLYIATLITTCAIYRKARGVPNWVLLLLPLSKRLHSIFVLRLFNDCWAVFLTQLAILTAQYGFDDASGLLFSAAVSVKMNVLLYLPALLVIQFKQKGPSATFVRMMKMAATQVVFGLAFLKENPWAYARGAFNLGRVFLYKWTVNWRFIDEDTFLSPQWALGLLAGHLTILCAFAWFRWCRSDGGAWNVLVRGWRFPSLPAGMAVVTPDYIATVLFTSNLIGILFARSLHYQFYSWYAQQLPFLAWRTRYPVVLRLALLAAIEYSWNVFPSTTLSSSVFAKAALLNIVAVF</sequence>
<evidence type="ECO:0000256" key="14">
    <source>
        <dbReference type="RuleBase" id="RU364047"/>
    </source>
</evidence>
<dbReference type="PANTHER" id="PTHR12646:SF0">
    <property type="entry name" value="DOL-P-MAN:MAN(5)GLCNAC(2)-PP-DOL ALPHA-1,3-MANNOSYLTRANSFERASE"/>
    <property type="match status" value="1"/>
</dbReference>
<reference evidence="15" key="1">
    <citation type="submission" date="2022-06" db="EMBL/GenBank/DDBJ databases">
        <title>Genome Sequence of Candolleomyces eurysporus.</title>
        <authorList>
            <person name="Buettner E."/>
        </authorList>
    </citation>
    <scope>NUCLEOTIDE SEQUENCE</scope>
    <source>
        <strain evidence="15">VTCC 930004</strain>
    </source>
</reference>
<gene>
    <name evidence="15" type="ORF">H1R20_g14634</name>
</gene>
<evidence type="ECO:0000256" key="5">
    <source>
        <dbReference type="ARBA" id="ARBA00022676"/>
    </source>
</evidence>
<accession>A0A9W8M9P2</accession>
<feature type="transmembrane region" description="Helical" evidence="14">
    <location>
        <begin position="92"/>
        <end position="111"/>
    </location>
</feature>
<dbReference type="Proteomes" id="UP001140091">
    <property type="component" value="Unassembled WGS sequence"/>
</dbReference>
<comment type="catalytic activity">
    <reaction evidence="12 14">
        <text>an alpha-D-Man-(1-&gt;2)-alpha-D-Man-(1-&gt;2)-alpha-D-Man-(1-&gt;3)-[alpha-D-Man-(1-&gt;6)]-beta-D-Man-(1-&gt;4)-beta-D-GlcNAc-(1-&gt;4)-alpha-D-GlcNAc-diphospho-di-trans,poly-cis-dolichol + a di-trans,poly-cis-dolichyl beta-D-mannosyl phosphate = an alpha-D-Man-(1-&gt;2)-alpha-D-Man-(1-&gt;2)-alpha-D-Man-(1-&gt;3)-[alpha-D-Man-(1-&gt;3)-alpha-D-Man-(1-&gt;6)]-beta-D-Man-(1-&gt;4)-beta-D-GlcNAc-(1-&gt;4)-alpha-D-GlcNAc-diphospho-di-trans,poly-cis-dolichol + a di-trans,poly-cis-dolichyl phosphate + H(+)</text>
        <dbReference type="Rhea" id="RHEA:29527"/>
        <dbReference type="Rhea" id="RHEA-COMP:19498"/>
        <dbReference type="Rhea" id="RHEA-COMP:19501"/>
        <dbReference type="Rhea" id="RHEA-COMP:19516"/>
        <dbReference type="Rhea" id="RHEA-COMP:19517"/>
        <dbReference type="ChEBI" id="CHEBI:15378"/>
        <dbReference type="ChEBI" id="CHEBI:57683"/>
        <dbReference type="ChEBI" id="CHEBI:58211"/>
        <dbReference type="ChEBI" id="CHEBI:132515"/>
        <dbReference type="ChEBI" id="CHEBI:132516"/>
        <dbReference type="EC" id="2.4.1.258"/>
    </reaction>
    <physiologicalReaction direction="left-to-right" evidence="12 14">
        <dbReference type="Rhea" id="RHEA:29528"/>
    </physiologicalReaction>
</comment>
<feature type="transmembrane region" description="Helical" evidence="14">
    <location>
        <begin position="293"/>
        <end position="320"/>
    </location>
</feature>
<feature type="transmembrane region" description="Helical" evidence="14">
    <location>
        <begin position="163"/>
        <end position="184"/>
    </location>
</feature>
<feature type="non-terminal residue" evidence="15">
    <location>
        <position position="1"/>
    </location>
</feature>
<name>A0A9W8M9P2_9AGAR</name>
<evidence type="ECO:0000256" key="10">
    <source>
        <dbReference type="ARBA" id="ARBA00023136"/>
    </source>
</evidence>
<evidence type="ECO:0000256" key="12">
    <source>
        <dbReference type="ARBA" id="ARBA00049506"/>
    </source>
</evidence>
<evidence type="ECO:0000256" key="13">
    <source>
        <dbReference type="ARBA" id="ARBA00093457"/>
    </source>
</evidence>
<evidence type="ECO:0000313" key="15">
    <source>
        <dbReference type="EMBL" id="KAJ2922461.1"/>
    </source>
</evidence>
<dbReference type="AlphaFoldDB" id="A0A9W8M9P2"/>
<dbReference type="Pfam" id="PF05208">
    <property type="entry name" value="ALG3"/>
    <property type="match status" value="1"/>
</dbReference>
<comment type="pathway">
    <text evidence="2 14">Protein modification; protein glycosylation.</text>
</comment>
<evidence type="ECO:0000313" key="16">
    <source>
        <dbReference type="Proteomes" id="UP001140091"/>
    </source>
</evidence>
<organism evidence="15 16">
    <name type="scientific">Candolleomyces eurysporus</name>
    <dbReference type="NCBI Taxonomy" id="2828524"/>
    <lineage>
        <taxon>Eukaryota</taxon>
        <taxon>Fungi</taxon>
        <taxon>Dikarya</taxon>
        <taxon>Basidiomycota</taxon>
        <taxon>Agaricomycotina</taxon>
        <taxon>Agaricomycetes</taxon>
        <taxon>Agaricomycetidae</taxon>
        <taxon>Agaricales</taxon>
        <taxon>Agaricineae</taxon>
        <taxon>Psathyrellaceae</taxon>
        <taxon>Candolleomyces</taxon>
    </lineage>
</organism>
<dbReference type="InterPro" id="IPR007873">
    <property type="entry name" value="Glycosyltransferase_ALG3"/>
</dbReference>
<dbReference type="OrthoDB" id="20028at2759"/>
<keyword evidence="6 14" id="KW-0808">Transferase</keyword>
<evidence type="ECO:0000256" key="8">
    <source>
        <dbReference type="ARBA" id="ARBA00022824"/>
    </source>
</evidence>
<evidence type="ECO:0000256" key="1">
    <source>
        <dbReference type="ARBA" id="ARBA00004477"/>
    </source>
</evidence>